<evidence type="ECO:0000256" key="1">
    <source>
        <dbReference type="SAM" id="SignalP"/>
    </source>
</evidence>
<organism evidence="2 3">
    <name type="scientific">Alysiella crassa</name>
    <dbReference type="NCBI Taxonomy" id="153491"/>
    <lineage>
        <taxon>Bacteria</taxon>
        <taxon>Pseudomonadati</taxon>
        <taxon>Pseudomonadota</taxon>
        <taxon>Betaproteobacteria</taxon>
        <taxon>Neisseriales</taxon>
        <taxon>Neisseriaceae</taxon>
        <taxon>Alysiella</taxon>
    </lineage>
</organism>
<dbReference type="STRING" id="1120980.GCA_000745955_01452"/>
<protein>
    <submittedName>
        <fullName evidence="2">Uncharacterized protein</fullName>
    </submittedName>
</protein>
<sequence length="59" mass="6790">MMKYAAFLLFLWNVNAIAGSSSIDLTGNYQLSPSIYHAKWQYFVRWRFVQASASQNLSP</sequence>
<keyword evidence="1" id="KW-0732">Signal</keyword>
<accession>A0A376BTD2</accession>
<reference evidence="2 3" key="1">
    <citation type="submission" date="2018-06" db="EMBL/GenBank/DDBJ databases">
        <authorList>
            <consortium name="Pathogen Informatics"/>
            <person name="Doyle S."/>
        </authorList>
    </citation>
    <scope>NUCLEOTIDE SEQUENCE [LARGE SCALE GENOMIC DNA]</scope>
    <source>
        <strain evidence="2 3">NCTC10283</strain>
    </source>
</reference>
<gene>
    <name evidence="2" type="ORF">NCTC10283_01723</name>
</gene>
<name>A0A376BTD2_9NEIS</name>
<dbReference type="EMBL" id="UFSO01000003">
    <property type="protein sequence ID" value="SSY80169.1"/>
    <property type="molecule type" value="Genomic_DNA"/>
</dbReference>
<feature type="signal peptide" evidence="1">
    <location>
        <begin position="1"/>
        <end position="18"/>
    </location>
</feature>
<dbReference type="RefSeq" id="WP_244773661.1">
    <property type="nucleotide sequence ID" value="NZ_CP091519.2"/>
</dbReference>
<proteinExistence type="predicted"/>
<evidence type="ECO:0000313" key="2">
    <source>
        <dbReference type="EMBL" id="SSY80169.1"/>
    </source>
</evidence>
<keyword evidence="3" id="KW-1185">Reference proteome</keyword>
<dbReference type="AlphaFoldDB" id="A0A376BTD2"/>
<evidence type="ECO:0000313" key="3">
    <source>
        <dbReference type="Proteomes" id="UP000254209"/>
    </source>
</evidence>
<feature type="chain" id="PRO_5016623066" evidence="1">
    <location>
        <begin position="19"/>
        <end position="59"/>
    </location>
</feature>
<dbReference type="Proteomes" id="UP000254209">
    <property type="component" value="Unassembled WGS sequence"/>
</dbReference>